<keyword evidence="1" id="KW-0812">Transmembrane</keyword>
<dbReference type="InterPro" id="IPR007211">
    <property type="entry name" value="DUF378"/>
</dbReference>
<keyword evidence="1" id="KW-1133">Transmembrane helix</keyword>
<name>A0ABY6Z139_9BACL</name>
<reference evidence="2" key="1">
    <citation type="submission" date="2022-08" db="EMBL/GenBank/DDBJ databases">
        <title>Alicyclobacillus dauci DSM2870, complete genome.</title>
        <authorList>
            <person name="Wang Q."/>
            <person name="Cai R."/>
            <person name="Wang Z."/>
        </authorList>
    </citation>
    <scope>NUCLEOTIDE SEQUENCE</scope>
    <source>
        <strain evidence="2">DSM 28700</strain>
    </source>
</reference>
<evidence type="ECO:0000313" key="2">
    <source>
        <dbReference type="EMBL" id="WAH36397.1"/>
    </source>
</evidence>
<keyword evidence="3" id="KW-1185">Reference proteome</keyword>
<evidence type="ECO:0000256" key="1">
    <source>
        <dbReference type="SAM" id="Phobius"/>
    </source>
</evidence>
<evidence type="ECO:0000313" key="3">
    <source>
        <dbReference type="Proteomes" id="UP001164803"/>
    </source>
</evidence>
<organism evidence="2 3">
    <name type="scientific">Alicyclobacillus dauci</name>
    <dbReference type="NCBI Taxonomy" id="1475485"/>
    <lineage>
        <taxon>Bacteria</taxon>
        <taxon>Bacillati</taxon>
        <taxon>Bacillota</taxon>
        <taxon>Bacilli</taxon>
        <taxon>Bacillales</taxon>
        <taxon>Alicyclobacillaceae</taxon>
        <taxon>Alicyclobacillus</taxon>
    </lineage>
</organism>
<dbReference type="PANTHER" id="PTHR37304:SF1">
    <property type="entry name" value="MEMBRANE PROTEIN"/>
    <property type="match status" value="1"/>
</dbReference>
<feature type="transmembrane region" description="Helical" evidence="1">
    <location>
        <begin position="44"/>
        <end position="63"/>
    </location>
</feature>
<gene>
    <name evidence="2" type="ORF">NZD86_19580</name>
</gene>
<dbReference type="Proteomes" id="UP001164803">
    <property type="component" value="Chromosome"/>
</dbReference>
<keyword evidence="1" id="KW-0472">Membrane</keyword>
<sequence length="69" mass="7509">MRWNTIDWVAWVLAIVGALNWGVIGFFGFNVIDAVFGTGTGLSRTIYALVGLGGLWQLISVLSRSGTRH</sequence>
<dbReference type="PANTHER" id="PTHR37304">
    <property type="entry name" value="MEMBRANE PROTEIN-RELATED"/>
    <property type="match status" value="1"/>
</dbReference>
<feature type="transmembrane region" description="Helical" evidence="1">
    <location>
        <begin position="9"/>
        <end position="32"/>
    </location>
</feature>
<proteinExistence type="predicted"/>
<dbReference type="RefSeq" id="WP_268043733.1">
    <property type="nucleotide sequence ID" value="NZ_CP104064.1"/>
</dbReference>
<accession>A0ABY6Z139</accession>
<protein>
    <submittedName>
        <fullName evidence="2">DUF378 domain-containing protein</fullName>
    </submittedName>
</protein>
<dbReference type="Pfam" id="PF04070">
    <property type="entry name" value="DUF378"/>
    <property type="match status" value="1"/>
</dbReference>
<dbReference type="EMBL" id="CP104064">
    <property type="protein sequence ID" value="WAH36397.1"/>
    <property type="molecule type" value="Genomic_DNA"/>
</dbReference>